<name>A0A9P0DD16_PHACE</name>
<evidence type="ECO:0000256" key="1">
    <source>
        <dbReference type="SAM" id="SignalP"/>
    </source>
</evidence>
<dbReference type="AlphaFoldDB" id="A0A9P0DD16"/>
<evidence type="ECO:0000313" key="2">
    <source>
        <dbReference type="EMBL" id="CAH1116448.1"/>
    </source>
</evidence>
<organism evidence="2 3">
    <name type="scientific">Phaedon cochleariae</name>
    <name type="common">Mustard beetle</name>
    <dbReference type="NCBI Taxonomy" id="80249"/>
    <lineage>
        <taxon>Eukaryota</taxon>
        <taxon>Metazoa</taxon>
        <taxon>Ecdysozoa</taxon>
        <taxon>Arthropoda</taxon>
        <taxon>Hexapoda</taxon>
        <taxon>Insecta</taxon>
        <taxon>Pterygota</taxon>
        <taxon>Neoptera</taxon>
        <taxon>Endopterygota</taxon>
        <taxon>Coleoptera</taxon>
        <taxon>Polyphaga</taxon>
        <taxon>Cucujiformia</taxon>
        <taxon>Chrysomeloidea</taxon>
        <taxon>Chrysomelidae</taxon>
        <taxon>Chrysomelinae</taxon>
        <taxon>Chrysomelini</taxon>
        <taxon>Phaedon</taxon>
    </lineage>
</organism>
<reference evidence="2" key="1">
    <citation type="submission" date="2022-01" db="EMBL/GenBank/DDBJ databases">
        <authorList>
            <person name="King R."/>
        </authorList>
    </citation>
    <scope>NUCLEOTIDE SEQUENCE</scope>
</reference>
<gene>
    <name evidence="2" type="ORF">PHAECO_LOCUS680</name>
</gene>
<dbReference type="OrthoDB" id="6620433at2759"/>
<keyword evidence="3" id="KW-1185">Reference proteome</keyword>
<keyword evidence="1" id="KW-0732">Signal</keyword>
<feature type="signal peptide" evidence="1">
    <location>
        <begin position="1"/>
        <end position="19"/>
    </location>
</feature>
<feature type="chain" id="PRO_5040153007" evidence="1">
    <location>
        <begin position="20"/>
        <end position="301"/>
    </location>
</feature>
<dbReference type="Proteomes" id="UP001153737">
    <property type="component" value="Chromosome 1"/>
</dbReference>
<accession>A0A9P0DD16</accession>
<sequence length="301" mass="32754">MKLVIVPILLALASNGVYGVSVENYDASNDHHSEGLQNYGYGDGQNLGNAGYNGQEQGGYQSNDIGNHQALISESALGHQGGAYGDGGHLPQWQGGFQASQGIGEEGQYHSAIADHSQDAAGQLSAYGADHGLNYGGHEFNSDSHGLNLDGHDYSGGDDYVDLKPKIQFEHHHIPTKTIEKTEVEHIPVVKKIGVPVPHPVGVPTPQVIKVPVPQPYAVHVPVPHPIEVPIYKLVPQEIEKKVPIEVEKLVPVYVEKPFKIEIEKHHVEYVDKPYPVHIPVYKHIYHHVPKHGSGGHSEGH</sequence>
<evidence type="ECO:0000313" key="3">
    <source>
        <dbReference type="Proteomes" id="UP001153737"/>
    </source>
</evidence>
<reference evidence="2" key="2">
    <citation type="submission" date="2022-10" db="EMBL/GenBank/DDBJ databases">
        <authorList>
            <consortium name="ENA_rothamsted_submissions"/>
            <consortium name="culmorum"/>
            <person name="King R."/>
        </authorList>
    </citation>
    <scope>NUCLEOTIDE SEQUENCE</scope>
</reference>
<protein>
    <submittedName>
        <fullName evidence="2">Uncharacterized protein</fullName>
    </submittedName>
</protein>
<proteinExistence type="predicted"/>
<dbReference type="EMBL" id="OU896707">
    <property type="protein sequence ID" value="CAH1116448.1"/>
    <property type="molecule type" value="Genomic_DNA"/>
</dbReference>